<organism evidence="2 3">
    <name type="scientific">Lichenicoccus roseus</name>
    <dbReference type="NCBI Taxonomy" id="2683649"/>
    <lineage>
        <taxon>Bacteria</taxon>
        <taxon>Pseudomonadati</taxon>
        <taxon>Pseudomonadota</taxon>
        <taxon>Alphaproteobacteria</taxon>
        <taxon>Acetobacterales</taxon>
        <taxon>Acetobacteraceae</taxon>
        <taxon>Lichenicoccus</taxon>
    </lineage>
</organism>
<name>A0A5R9JAR4_9PROT</name>
<feature type="compositionally biased region" description="Basic and acidic residues" evidence="1">
    <location>
        <begin position="230"/>
        <end position="242"/>
    </location>
</feature>
<accession>A0A5R9JAR4</accession>
<protein>
    <submittedName>
        <fullName evidence="2">Uncharacterized protein</fullName>
    </submittedName>
</protein>
<feature type="compositionally biased region" description="Basic and acidic residues" evidence="1">
    <location>
        <begin position="32"/>
        <end position="43"/>
    </location>
</feature>
<evidence type="ECO:0000313" key="2">
    <source>
        <dbReference type="EMBL" id="TLU72691.1"/>
    </source>
</evidence>
<comment type="caution">
    <text evidence="2">The sequence shown here is derived from an EMBL/GenBank/DDBJ whole genome shotgun (WGS) entry which is preliminary data.</text>
</comment>
<reference evidence="2 3" key="1">
    <citation type="submission" date="2019-05" db="EMBL/GenBank/DDBJ databases">
        <authorList>
            <person name="Pankratov T."/>
            <person name="Grouzdev D."/>
        </authorList>
    </citation>
    <scope>NUCLEOTIDE SEQUENCE [LARGE SCALE GENOMIC DNA]</scope>
    <source>
        <strain evidence="2 3">KEBCLARHB70R</strain>
    </source>
</reference>
<dbReference type="EMBL" id="VCDI01000003">
    <property type="protein sequence ID" value="TLU72691.1"/>
    <property type="molecule type" value="Genomic_DNA"/>
</dbReference>
<feature type="region of interest" description="Disordered" evidence="1">
    <location>
        <begin position="1"/>
        <end position="71"/>
    </location>
</feature>
<dbReference type="AlphaFoldDB" id="A0A5R9JAR4"/>
<gene>
    <name evidence="2" type="ORF">FE263_11705</name>
</gene>
<evidence type="ECO:0000313" key="3">
    <source>
        <dbReference type="Proteomes" id="UP000305654"/>
    </source>
</evidence>
<dbReference type="Proteomes" id="UP000305654">
    <property type="component" value="Unassembled WGS sequence"/>
</dbReference>
<proteinExistence type="predicted"/>
<dbReference type="RefSeq" id="WP_138326152.1">
    <property type="nucleotide sequence ID" value="NZ_VCDI01000003.1"/>
</dbReference>
<keyword evidence="3" id="KW-1185">Reference proteome</keyword>
<feature type="region of interest" description="Disordered" evidence="1">
    <location>
        <begin position="223"/>
        <end position="251"/>
    </location>
</feature>
<evidence type="ECO:0000256" key="1">
    <source>
        <dbReference type="SAM" id="MobiDB-lite"/>
    </source>
</evidence>
<dbReference type="OrthoDB" id="7282816at2"/>
<sequence length="251" mass="27554">MRSDPEKWTVQVDEAGSSVGSDVQPDRHRRKPGDADQAVRRQSLDAQQPDGLDEFQRSPGRRGAARLTLDPVVKAPRKRVARKPMAQRTVADAVKSLSLSDRFLATLSVTGNPSAACRASTMTRRQLNELLEADAEFVRCYHEALEEAADMLEAEAWRRALEGVPHPIVNSGKPVLDPATGGTLMVRRYSDTLLMMLLRGSKPDKFSLKAPVAAREDPLLVLKEISTDDDPPRREPSARTARDGAASKPQA</sequence>